<dbReference type="OrthoDB" id="1451421at2"/>
<keyword evidence="2" id="KW-0812">Transmembrane</keyword>
<evidence type="ECO:0000256" key="1">
    <source>
        <dbReference type="SAM" id="MobiDB-lite"/>
    </source>
</evidence>
<dbReference type="KEGG" id="wvi:Weevi_1034"/>
<dbReference type="HOGENOM" id="CLU_924216_0_0_10"/>
<protein>
    <submittedName>
        <fullName evidence="3">Uncharacterized protein</fullName>
    </submittedName>
</protein>
<organism evidence="3 4">
    <name type="scientific">Weeksella virosa (strain ATCC 43766 / DSM 16922 / JCM 21250 / CCUG 30538 / CDC 9751 / IAM 14551 / NBRC 16016 / NCTC 11634 / CL345/78)</name>
    <dbReference type="NCBI Taxonomy" id="865938"/>
    <lineage>
        <taxon>Bacteria</taxon>
        <taxon>Pseudomonadati</taxon>
        <taxon>Bacteroidota</taxon>
        <taxon>Flavobacteriia</taxon>
        <taxon>Flavobacteriales</taxon>
        <taxon>Weeksellaceae</taxon>
        <taxon>Weeksella</taxon>
    </lineage>
</organism>
<gene>
    <name evidence="3" type="ordered locus">Weevi_1034</name>
</gene>
<keyword evidence="2" id="KW-1133">Transmembrane helix</keyword>
<sequence length="301" mass="35136">MMEKVNLEELFREQAKNLEEKPEERVWQRIEKHMYPKKEVPRTSFKDKVWFSAAVYALIAVPVFVLYYMKKANPSSEKEFIVISNVESKPEKSLQTIEQDPVGSNISSNSKKEERIKEPSKETLTKNTLDNAFGKTTKQTFDERTEIEKDAIAISEKSQLILATNLGENKTSHQGDESQLKTMSSATQLKDTKITKMVAPKDDNQSEKTEIEHKTKKIEQAKEEVVLLPDQFLVLDSIFKVNFRIKEKKPNQLLFQNKEVELRFRKDEKDSITIESTDQINPTIKEKIERRKKEIFQTYEK</sequence>
<keyword evidence="2" id="KW-0472">Membrane</keyword>
<feature type="compositionally biased region" description="Polar residues" evidence="1">
    <location>
        <begin position="93"/>
        <end position="109"/>
    </location>
</feature>
<evidence type="ECO:0000256" key="2">
    <source>
        <dbReference type="SAM" id="Phobius"/>
    </source>
</evidence>
<proteinExistence type="predicted"/>
<dbReference type="AlphaFoldDB" id="F0P253"/>
<reference evidence="4" key="2">
    <citation type="journal article" date="2011" name="Stand. Genomic Sci.">
        <title>Complete genome sequence of Weeksella virosa type strain (9751T).</title>
        <authorList>
            <person name="Lang E."/>
            <person name="Teshima H."/>
            <person name="Lucas S."/>
            <person name="Lapidus A."/>
            <person name="Hammon N."/>
            <person name="Deshpande S."/>
            <person name="Nolan M."/>
            <person name="Cheng J."/>
            <person name="Pitluck S."/>
            <person name="Liolios K."/>
            <person name="Pagani I."/>
            <person name="Mikhailova N."/>
            <person name="Ivanova N."/>
            <person name="Mavromatis K."/>
            <person name="Pati A."/>
            <person name="Tapia R."/>
            <person name="Han C."/>
            <person name="Goodwin L."/>
            <person name="Chen A."/>
            <person name="Palaniappan K."/>
            <person name="Land M."/>
            <person name="Hauser L."/>
            <person name="Chang Y."/>
            <person name="Jeffries C."/>
            <person name="Brambilla E."/>
            <person name="Kopitz M."/>
            <person name="Rohde M."/>
            <person name="Goker M."/>
            <person name="Tindall B."/>
            <person name="Detter J."/>
            <person name="Woyke T."/>
            <person name="Bristow J."/>
            <person name="Eisen J."/>
            <person name="Markowitz V."/>
            <person name="Hugenholtz P."/>
            <person name="Klenk H."/>
            <person name="Kyrpides N."/>
        </authorList>
    </citation>
    <scope>NUCLEOTIDE SEQUENCE [LARGE SCALE GENOMIC DNA]</scope>
    <source>
        <strain evidence="4">ATCC 43766 / DSM 16922 / JCM 21250 / NBRC 16016 / NCTC 11634 / CL345/78</strain>
    </source>
</reference>
<feature type="region of interest" description="Disordered" evidence="1">
    <location>
        <begin position="92"/>
        <end position="122"/>
    </location>
</feature>
<keyword evidence="4" id="KW-1185">Reference proteome</keyword>
<dbReference type="Proteomes" id="UP000008641">
    <property type="component" value="Chromosome"/>
</dbReference>
<evidence type="ECO:0000313" key="3">
    <source>
        <dbReference type="EMBL" id="ADX67743.1"/>
    </source>
</evidence>
<name>F0P253_WEEVC</name>
<dbReference type="EMBL" id="CP002455">
    <property type="protein sequence ID" value="ADX67743.1"/>
    <property type="molecule type" value="Genomic_DNA"/>
</dbReference>
<accession>F0P253</accession>
<feature type="compositionally biased region" description="Basic and acidic residues" evidence="1">
    <location>
        <begin position="110"/>
        <end position="122"/>
    </location>
</feature>
<dbReference type="eggNOG" id="ENOG502ZDEQ">
    <property type="taxonomic scope" value="Bacteria"/>
</dbReference>
<evidence type="ECO:0000313" key="4">
    <source>
        <dbReference type="Proteomes" id="UP000008641"/>
    </source>
</evidence>
<feature type="transmembrane region" description="Helical" evidence="2">
    <location>
        <begin position="49"/>
        <end position="69"/>
    </location>
</feature>
<reference evidence="3 4" key="1">
    <citation type="journal article" date="2011" name="Stand. Genomic Sci.">
        <title>Complete genome sequence of Weeksella virosa type strain (9751).</title>
        <authorList>
            <person name="Lang E."/>
            <person name="Teshima H."/>
            <person name="Lucas S."/>
            <person name="Lapidus A."/>
            <person name="Hammon N."/>
            <person name="Deshpande S."/>
            <person name="Nolan M."/>
            <person name="Cheng J.F."/>
            <person name="Pitluck S."/>
            <person name="Liolios K."/>
            <person name="Pagani I."/>
            <person name="Mikhailova N."/>
            <person name="Ivanova N."/>
            <person name="Mavromatis K."/>
            <person name="Pati A."/>
            <person name="Tapia R."/>
            <person name="Han C."/>
            <person name="Goodwin L."/>
            <person name="Chen A."/>
            <person name="Palaniappan K."/>
            <person name="Land M."/>
            <person name="Hauser L."/>
            <person name="Chang Y.J."/>
            <person name="Jeffries C.D."/>
            <person name="Brambilla E.M."/>
            <person name="Kopitz M."/>
            <person name="Rohde M."/>
            <person name="Goker M."/>
            <person name="Tindall B.J."/>
            <person name="Detter J.C."/>
            <person name="Woyke T."/>
            <person name="Bristow J."/>
            <person name="Eisen J.A."/>
            <person name="Markowitz V."/>
            <person name="Hugenholtz P."/>
            <person name="Klenk H.P."/>
            <person name="Kyrpides N.C."/>
        </authorList>
    </citation>
    <scope>NUCLEOTIDE SEQUENCE [LARGE SCALE GENOMIC DNA]</scope>
    <source>
        <strain evidence="4">ATCC 43766 / DSM 16922 / JCM 21250 / NBRC 16016 / NCTC 11634 / CL345/78</strain>
    </source>
</reference>
<dbReference type="STRING" id="865938.Weevi_1034"/>